<dbReference type="AlphaFoldDB" id="A0A9W4DZ43"/>
<feature type="region of interest" description="Disordered" evidence="1">
    <location>
        <begin position="327"/>
        <end position="620"/>
    </location>
</feature>
<reference evidence="2" key="1">
    <citation type="submission" date="2021-05" db="EMBL/GenBank/DDBJ databases">
        <authorList>
            <person name="Arsene-Ploetze F."/>
        </authorList>
    </citation>
    <scope>NUCLEOTIDE SEQUENCE</scope>
    <source>
        <strain evidence="2">DSM 42138</strain>
    </source>
</reference>
<accession>A0A9W4DZ43</accession>
<feature type="compositionally biased region" description="Basic and acidic residues" evidence="1">
    <location>
        <begin position="373"/>
        <end position="427"/>
    </location>
</feature>
<feature type="compositionally biased region" description="Low complexity" evidence="1">
    <location>
        <begin position="482"/>
        <end position="491"/>
    </location>
</feature>
<dbReference type="Proteomes" id="UP001152519">
    <property type="component" value="Unassembled WGS sequence"/>
</dbReference>
<feature type="compositionally biased region" description="Basic and acidic residues" evidence="1">
    <location>
        <begin position="202"/>
        <end position="217"/>
    </location>
</feature>
<feature type="compositionally biased region" description="Basic residues" evidence="1">
    <location>
        <begin position="346"/>
        <end position="360"/>
    </location>
</feature>
<feature type="compositionally biased region" description="Low complexity" evidence="1">
    <location>
        <begin position="554"/>
        <end position="604"/>
    </location>
</feature>
<feature type="compositionally biased region" description="Low complexity" evidence="1">
    <location>
        <begin position="145"/>
        <end position="158"/>
    </location>
</feature>
<comment type="caution">
    <text evidence="2">The sequence shown here is derived from an EMBL/GenBank/DDBJ whole genome shotgun (WGS) entry which is preliminary data.</text>
</comment>
<evidence type="ECO:0000313" key="2">
    <source>
        <dbReference type="EMBL" id="CAG6398811.1"/>
    </source>
</evidence>
<feature type="compositionally biased region" description="Basic residues" evidence="1">
    <location>
        <begin position="514"/>
        <end position="523"/>
    </location>
</feature>
<proteinExistence type="predicted"/>
<feature type="compositionally biased region" description="Basic and acidic residues" evidence="1">
    <location>
        <begin position="331"/>
        <end position="345"/>
    </location>
</feature>
<feature type="compositionally biased region" description="Basic and acidic residues" evidence="1">
    <location>
        <begin position="492"/>
        <end position="502"/>
    </location>
</feature>
<name>A0A9W4DZ43_9ACTN</name>
<keyword evidence="3" id="KW-1185">Reference proteome</keyword>
<feature type="region of interest" description="Disordered" evidence="1">
    <location>
        <begin position="1"/>
        <end position="304"/>
    </location>
</feature>
<feature type="compositionally biased region" description="Gly residues" evidence="1">
    <location>
        <begin position="261"/>
        <end position="272"/>
    </location>
</feature>
<protein>
    <submittedName>
        <fullName evidence="2">PE-PGRS family protein</fullName>
    </submittedName>
</protein>
<sequence>MVVGGGHEVRLDEAVGGGPADRERAREQPEGASTRGFTERPQRPDRSAADGRRLGDELGGAVRGQAHVRGVVAQQEPDEGDDGDRRARHDRGGRPPSVVLRDPGQQRQEDQLPCGACRGEDAGDQAAAGDEPPVGDGGGEGEGHGPAAEADQDAPAQDELPHLRHGDGQRRAERDRQQGADDDPPDAEAVHQRGGEGGGDPVQREVDRHGQADHAARPAEFGVQRVDQQTREGGECSSTDQRHEGDGGDRPGAVRARSAAGSGGDAAGGGRGSLRCLRHVISLGRPERRDEWPDGHDMQESSHGRPAAFAAAPAVRVRTPAACRPAVRGGLHRDHDRGRHRDHDRGRHRGRHRGFGRGLRRGLPSPGAAPCRGVRDGRGDPVRTGHPAADLRVRRERRERCAAVRDRDVQRRAGGGADRRRLPDRGAVRGGGAGPGRHRRRARVPRVGGGLHRGRAHRTAQGRLRGDPAGHAGGVDLHRLVPAGRRGPAGRPARDDALDQRRPLPATLPAGQGRPRRALRGRRGRADLCGGGLRDRPVPAHRAPGLRYRGRELGVPPHRGAAAPRGRAGAVHPPAAAGAAAGQHGAGQELGARPAGPAAHAAGVGRAGVDERTHLHPALP</sequence>
<gene>
    <name evidence="2" type="ORF">SCOCK_780007</name>
</gene>
<feature type="compositionally biased region" description="Basic and acidic residues" evidence="1">
    <location>
        <begin position="228"/>
        <end position="249"/>
    </location>
</feature>
<feature type="compositionally biased region" description="Low complexity" evidence="1">
    <location>
        <begin position="124"/>
        <end position="134"/>
    </location>
</feature>
<feature type="compositionally biased region" description="Basic and acidic residues" evidence="1">
    <location>
        <begin position="37"/>
        <end position="56"/>
    </location>
</feature>
<feature type="compositionally biased region" description="Basic and acidic residues" evidence="1">
    <location>
        <begin position="83"/>
        <end position="93"/>
    </location>
</feature>
<evidence type="ECO:0000313" key="3">
    <source>
        <dbReference type="Proteomes" id="UP001152519"/>
    </source>
</evidence>
<dbReference type="EMBL" id="CAJSLV010000112">
    <property type="protein sequence ID" value="CAG6398811.1"/>
    <property type="molecule type" value="Genomic_DNA"/>
</dbReference>
<evidence type="ECO:0000256" key="1">
    <source>
        <dbReference type="SAM" id="MobiDB-lite"/>
    </source>
</evidence>
<feature type="compositionally biased region" description="Basic and acidic residues" evidence="1">
    <location>
        <begin position="159"/>
        <end position="179"/>
    </location>
</feature>
<feature type="compositionally biased region" description="Basic and acidic residues" evidence="1">
    <location>
        <begin position="285"/>
        <end position="303"/>
    </location>
</feature>
<organism evidence="2 3">
    <name type="scientific">Actinacidiphila cocklensis</name>
    <dbReference type="NCBI Taxonomy" id="887465"/>
    <lineage>
        <taxon>Bacteria</taxon>
        <taxon>Bacillati</taxon>
        <taxon>Actinomycetota</taxon>
        <taxon>Actinomycetes</taxon>
        <taxon>Kitasatosporales</taxon>
        <taxon>Streptomycetaceae</taxon>
        <taxon>Actinacidiphila</taxon>
    </lineage>
</organism>
<feature type="compositionally biased region" description="Basic and acidic residues" evidence="1">
    <location>
        <begin position="20"/>
        <end position="29"/>
    </location>
</feature>